<feature type="compositionally biased region" description="Polar residues" evidence="6">
    <location>
        <begin position="250"/>
        <end position="261"/>
    </location>
</feature>
<feature type="domain" description="C2H2-type" evidence="7">
    <location>
        <begin position="490"/>
        <end position="513"/>
    </location>
</feature>
<dbReference type="GO" id="GO:0008270">
    <property type="term" value="F:zinc ion binding"/>
    <property type="evidence" value="ECO:0007669"/>
    <property type="project" value="UniProtKB-KW"/>
</dbReference>
<keyword evidence="1" id="KW-0479">Metal-binding</keyword>
<dbReference type="GO" id="GO:0005634">
    <property type="term" value="C:nucleus"/>
    <property type="evidence" value="ECO:0007669"/>
    <property type="project" value="TreeGrafter"/>
</dbReference>
<evidence type="ECO:0000256" key="3">
    <source>
        <dbReference type="ARBA" id="ARBA00022771"/>
    </source>
</evidence>
<name>A0A1W2TJ66_ROSNE</name>
<dbReference type="SMART" id="SM00355">
    <property type="entry name" value="ZnF_C2H2"/>
    <property type="match status" value="3"/>
</dbReference>
<dbReference type="PROSITE" id="PS00028">
    <property type="entry name" value="ZINC_FINGER_C2H2_1"/>
    <property type="match status" value="1"/>
</dbReference>
<dbReference type="InterPro" id="IPR013087">
    <property type="entry name" value="Znf_C2H2_type"/>
</dbReference>
<dbReference type="OMA" id="MTHELPT"/>
<dbReference type="PANTHER" id="PTHR24403">
    <property type="entry name" value="ZINC FINGER PROTEIN"/>
    <property type="match status" value="1"/>
</dbReference>
<evidence type="ECO:0000256" key="2">
    <source>
        <dbReference type="ARBA" id="ARBA00022737"/>
    </source>
</evidence>
<protein>
    <submittedName>
        <fullName evidence="8">Putative zinc finger C2H2-like protein</fullName>
    </submittedName>
</protein>
<dbReference type="InterPro" id="IPR050688">
    <property type="entry name" value="Zinc_finger/UBP_domain"/>
</dbReference>
<dbReference type="OrthoDB" id="654211at2759"/>
<evidence type="ECO:0000256" key="6">
    <source>
        <dbReference type="SAM" id="MobiDB-lite"/>
    </source>
</evidence>
<feature type="region of interest" description="Disordered" evidence="6">
    <location>
        <begin position="504"/>
        <end position="533"/>
    </location>
</feature>
<dbReference type="STRING" id="77044.A0A1W2TJ66"/>
<keyword evidence="9" id="KW-1185">Reference proteome</keyword>
<feature type="compositionally biased region" description="Pro residues" evidence="6">
    <location>
        <begin position="438"/>
        <end position="453"/>
    </location>
</feature>
<keyword evidence="4" id="KW-0862">Zinc</keyword>
<proteinExistence type="predicted"/>
<feature type="compositionally biased region" description="Basic residues" evidence="6">
    <location>
        <begin position="507"/>
        <end position="525"/>
    </location>
</feature>
<dbReference type="PANTHER" id="PTHR24403:SF67">
    <property type="entry name" value="FI01116P-RELATED"/>
    <property type="match status" value="1"/>
</dbReference>
<evidence type="ECO:0000313" key="8">
    <source>
        <dbReference type="EMBL" id="GAP88242.1"/>
    </source>
</evidence>
<evidence type="ECO:0000256" key="1">
    <source>
        <dbReference type="ARBA" id="ARBA00022723"/>
    </source>
</evidence>
<dbReference type="Gene3D" id="3.30.160.60">
    <property type="entry name" value="Classic Zinc Finger"/>
    <property type="match status" value="1"/>
</dbReference>
<organism evidence="8">
    <name type="scientific">Rosellinia necatrix</name>
    <name type="common">White root-rot fungus</name>
    <dbReference type="NCBI Taxonomy" id="77044"/>
    <lineage>
        <taxon>Eukaryota</taxon>
        <taxon>Fungi</taxon>
        <taxon>Dikarya</taxon>
        <taxon>Ascomycota</taxon>
        <taxon>Pezizomycotina</taxon>
        <taxon>Sordariomycetes</taxon>
        <taxon>Xylariomycetidae</taxon>
        <taxon>Xylariales</taxon>
        <taxon>Xylariaceae</taxon>
        <taxon>Rosellinia</taxon>
    </lineage>
</organism>
<accession>A0A1W2TJ66</accession>
<evidence type="ECO:0000313" key="9">
    <source>
        <dbReference type="Proteomes" id="UP000054516"/>
    </source>
</evidence>
<evidence type="ECO:0000259" key="7">
    <source>
        <dbReference type="PROSITE" id="PS50157"/>
    </source>
</evidence>
<dbReference type="PROSITE" id="PS50157">
    <property type="entry name" value="ZINC_FINGER_C2H2_2"/>
    <property type="match status" value="1"/>
</dbReference>
<feature type="region of interest" description="Disordered" evidence="6">
    <location>
        <begin position="242"/>
        <end position="301"/>
    </location>
</feature>
<dbReference type="Proteomes" id="UP000054516">
    <property type="component" value="Unassembled WGS sequence"/>
</dbReference>
<feature type="region of interest" description="Disordered" evidence="6">
    <location>
        <begin position="412"/>
        <end position="453"/>
    </location>
</feature>
<keyword evidence="2" id="KW-0677">Repeat</keyword>
<keyword evidence="3 5" id="KW-0863">Zinc-finger</keyword>
<feature type="compositionally biased region" description="Low complexity" evidence="6">
    <location>
        <begin position="270"/>
        <end position="286"/>
    </location>
</feature>
<dbReference type="AlphaFoldDB" id="A0A1W2TJ66"/>
<feature type="compositionally biased region" description="Polar residues" evidence="6">
    <location>
        <begin position="287"/>
        <end position="301"/>
    </location>
</feature>
<evidence type="ECO:0000256" key="4">
    <source>
        <dbReference type="ARBA" id="ARBA00022833"/>
    </source>
</evidence>
<dbReference type="GO" id="GO:0045944">
    <property type="term" value="P:positive regulation of transcription by RNA polymerase II"/>
    <property type="evidence" value="ECO:0007669"/>
    <property type="project" value="TreeGrafter"/>
</dbReference>
<sequence length="533" mass="59667">MDPNTYEMESPLTQHTNYQDVSNSPITPFSFGIPGTQVSTFQFQQPSSSLTAAPMMPPLPQEHRHPYRKGDEVNCTTDPHCLFRSGVIDDCSKARFYLRTLEFYLLEHHHSAPFHCPMATCPEWFANARDMLVHLKICKRFSDGVFWCSPCRRYEEFRTQSGRRCSWDKEWLGQKLLQKSKDALRDLTGNFPETPQVYKCGLCVRCNASLQTPWVPNCGHSVQTFELITESTKPFELVTESSPVELAGSPMTSKTGSTQHQEALEYSHQESISEPSPVSSGSNGSPTNASVSPTSSTHVEQHSTAYAPHLVNLASGTDGFLAESYKELQTINSVRNRRRSNRTSFRGSVLYSHPTIPPTPPMNPLSVASISPPVLASAIAQHSSYYNMPEVTREIQAGEFMASMPFSATPSIRPYSPEDYPSTAPPSFEAYSTSPQEPDQPVPDTLPHPRSPPPTYKAVCPECGFEPTGKPESLKAYLRKHRKTHRRVSLPCDFCNKFFTRQDNRSSHMRRKHPRLGLFSPKRHTVASGSSSS</sequence>
<reference evidence="8" key="1">
    <citation type="submission" date="2016-03" db="EMBL/GenBank/DDBJ databases">
        <title>Draft genome sequence of Rosellinia necatrix.</title>
        <authorList>
            <person name="Kanematsu S."/>
        </authorList>
    </citation>
    <scope>NUCLEOTIDE SEQUENCE [LARGE SCALE GENOMIC DNA]</scope>
    <source>
        <strain evidence="8">W97</strain>
    </source>
</reference>
<dbReference type="EMBL" id="DF977475">
    <property type="protein sequence ID" value="GAP88242.1"/>
    <property type="molecule type" value="Genomic_DNA"/>
</dbReference>
<gene>
    <name evidence="8" type="ORF">SAMD00023353_3000350</name>
</gene>
<evidence type="ECO:0000256" key="5">
    <source>
        <dbReference type="PROSITE-ProRule" id="PRU00042"/>
    </source>
</evidence>